<evidence type="ECO:0000313" key="7">
    <source>
        <dbReference type="Proteomes" id="UP000296159"/>
    </source>
</evidence>
<dbReference type="InterPro" id="IPR036390">
    <property type="entry name" value="WH_DNA-bd_sf"/>
</dbReference>
<dbReference type="SUPFAM" id="SSF53850">
    <property type="entry name" value="Periplasmic binding protein-like II"/>
    <property type="match status" value="1"/>
</dbReference>
<evidence type="ECO:0000256" key="3">
    <source>
        <dbReference type="ARBA" id="ARBA00023125"/>
    </source>
</evidence>
<reference evidence="6 7" key="1">
    <citation type="submission" date="2018-04" db="EMBL/GenBank/DDBJ databases">
        <title>Brenneria corticis sp.nov.</title>
        <authorList>
            <person name="Li Y."/>
        </authorList>
    </citation>
    <scope>NUCLEOTIDE SEQUENCE [LARGE SCALE GENOMIC DNA]</scope>
    <source>
        <strain evidence="6 7">CFCC 11842</strain>
    </source>
</reference>
<keyword evidence="2" id="KW-0805">Transcription regulation</keyword>
<evidence type="ECO:0000259" key="5">
    <source>
        <dbReference type="PROSITE" id="PS50931"/>
    </source>
</evidence>
<evidence type="ECO:0000256" key="1">
    <source>
        <dbReference type="ARBA" id="ARBA00009437"/>
    </source>
</evidence>
<comment type="caution">
    <text evidence="6">The sequence shown here is derived from an EMBL/GenBank/DDBJ whole genome shotgun (WGS) entry which is preliminary data.</text>
</comment>
<dbReference type="Gene3D" id="3.40.190.290">
    <property type="match status" value="1"/>
</dbReference>
<dbReference type="GO" id="GO:0003700">
    <property type="term" value="F:DNA-binding transcription factor activity"/>
    <property type="evidence" value="ECO:0007669"/>
    <property type="project" value="InterPro"/>
</dbReference>
<dbReference type="PROSITE" id="PS50931">
    <property type="entry name" value="HTH_LYSR"/>
    <property type="match status" value="1"/>
</dbReference>
<evidence type="ECO:0000256" key="4">
    <source>
        <dbReference type="ARBA" id="ARBA00023163"/>
    </source>
</evidence>
<dbReference type="GO" id="GO:0010628">
    <property type="term" value="P:positive regulation of gene expression"/>
    <property type="evidence" value="ECO:0007669"/>
    <property type="project" value="TreeGrafter"/>
</dbReference>
<keyword evidence="7" id="KW-1185">Reference proteome</keyword>
<gene>
    <name evidence="6" type="ORF">DDT56_00830</name>
</gene>
<sequence length="298" mass="32924">MRINPRQVEAFHKVILTGGITAAANMMHITQPAVSRLIRDFEDALNLKLFDRDGRGLIPRAEAMKLYREVDRLYIGLDHIALIADEIRHAKGSVLRIAAVQALSPLCAEEMLPVLIEEFPDISLFLDIESTSRITDAIIANQYDVGFIFGQMSSKGLEAEPLADASAVAVLSMTHPLAGEERITIADLNRYRAILPGRTTPLRAQIDLSVRKELGYLHNPIETSMANSCSLAAKNIGIGVVDFITALNSRSPVIVKPFTPDIKMAYCAVYPPQIPRSRLVNHLTEVMKEKITECLALK</sequence>
<evidence type="ECO:0000256" key="2">
    <source>
        <dbReference type="ARBA" id="ARBA00023015"/>
    </source>
</evidence>
<dbReference type="Proteomes" id="UP000296159">
    <property type="component" value="Unassembled WGS sequence"/>
</dbReference>
<dbReference type="InterPro" id="IPR000847">
    <property type="entry name" value="LysR_HTH_N"/>
</dbReference>
<keyword evidence="4" id="KW-0804">Transcription</keyword>
<accession>A0A2U1UD05</accession>
<dbReference type="InterPro" id="IPR005119">
    <property type="entry name" value="LysR_subst-bd"/>
</dbReference>
<protein>
    <submittedName>
        <fullName evidence="6">LysR family transcriptional regulator</fullName>
    </submittedName>
</protein>
<dbReference type="EMBL" id="QDKH01000001">
    <property type="protein sequence ID" value="PWC19551.1"/>
    <property type="molecule type" value="Genomic_DNA"/>
</dbReference>
<name>A0A2U1UD05_9GAMM</name>
<comment type="similarity">
    <text evidence="1">Belongs to the LysR transcriptional regulatory family.</text>
</comment>
<evidence type="ECO:0000313" key="6">
    <source>
        <dbReference type="EMBL" id="PWC19551.1"/>
    </source>
</evidence>
<dbReference type="PANTHER" id="PTHR30427">
    <property type="entry name" value="TRANSCRIPTIONAL ACTIVATOR PROTEIN LYSR"/>
    <property type="match status" value="1"/>
</dbReference>
<dbReference type="PANTHER" id="PTHR30427:SF1">
    <property type="entry name" value="TRANSCRIPTIONAL ACTIVATOR PROTEIN LYSR"/>
    <property type="match status" value="1"/>
</dbReference>
<feature type="domain" description="HTH lysR-type" evidence="5">
    <location>
        <begin position="3"/>
        <end position="60"/>
    </location>
</feature>
<dbReference type="InterPro" id="IPR036388">
    <property type="entry name" value="WH-like_DNA-bd_sf"/>
</dbReference>
<organism evidence="6 7">
    <name type="scientific">Brenneria corticis</name>
    <dbReference type="NCBI Taxonomy" id="2173106"/>
    <lineage>
        <taxon>Bacteria</taxon>
        <taxon>Pseudomonadati</taxon>
        <taxon>Pseudomonadota</taxon>
        <taxon>Gammaproteobacteria</taxon>
        <taxon>Enterobacterales</taxon>
        <taxon>Pectobacteriaceae</taxon>
        <taxon>Brenneria</taxon>
    </lineage>
</organism>
<keyword evidence="3" id="KW-0238">DNA-binding</keyword>
<dbReference type="Pfam" id="PF00126">
    <property type="entry name" value="HTH_1"/>
    <property type="match status" value="1"/>
</dbReference>
<dbReference type="Pfam" id="PF03466">
    <property type="entry name" value="LysR_substrate"/>
    <property type="match status" value="1"/>
</dbReference>
<dbReference type="GO" id="GO:0043565">
    <property type="term" value="F:sequence-specific DNA binding"/>
    <property type="evidence" value="ECO:0007669"/>
    <property type="project" value="TreeGrafter"/>
</dbReference>
<proteinExistence type="inferred from homology"/>
<dbReference type="Gene3D" id="1.10.10.10">
    <property type="entry name" value="Winged helix-like DNA-binding domain superfamily/Winged helix DNA-binding domain"/>
    <property type="match status" value="1"/>
</dbReference>
<dbReference type="SUPFAM" id="SSF46785">
    <property type="entry name" value="Winged helix' DNA-binding domain"/>
    <property type="match status" value="1"/>
</dbReference>
<dbReference type="PRINTS" id="PR00039">
    <property type="entry name" value="HTHLYSR"/>
</dbReference>
<dbReference type="AlphaFoldDB" id="A0A2U1UD05"/>
<dbReference type="RefSeq" id="WP_136164619.1">
    <property type="nucleotide sequence ID" value="NZ_KZ819071.1"/>
</dbReference>